<evidence type="ECO:0000256" key="1">
    <source>
        <dbReference type="ARBA" id="ARBA00004141"/>
    </source>
</evidence>
<sequence>MTFAVFLWSVSIVITPFIASSLTLLIICRILLGLGEGIGLPTVFNIFAVSIPVEERSRTFGYLLQVVLLARLLQH</sequence>
<dbReference type="InterPro" id="IPR050382">
    <property type="entry name" value="MFS_Na/Anion_cotransporter"/>
</dbReference>
<keyword evidence="2 5" id="KW-0812">Transmembrane</keyword>
<accession>A0A087T841</accession>
<dbReference type="AlphaFoldDB" id="A0A087T841"/>
<dbReference type="PANTHER" id="PTHR11662">
    <property type="entry name" value="SOLUTE CARRIER FAMILY 17"/>
    <property type="match status" value="1"/>
</dbReference>
<dbReference type="GO" id="GO:0022857">
    <property type="term" value="F:transmembrane transporter activity"/>
    <property type="evidence" value="ECO:0007669"/>
    <property type="project" value="InterPro"/>
</dbReference>
<keyword evidence="3 5" id="KW-1133">Transmembrane helix</keyword>
<dbReference type="GO" id="GO:0016020">
    <property type="term" value="C:membrane"/>
    <property type="evidence" value="ECO:0007669"/>
    <property type="project" value="UniProtKB-SubCell"/>
</dbReference>
<organism evidence="7 8">
    <name type="scientific">Stegodyphus mimosarum</name>
    <name type="common">African social velvet spider</name>
    <dbReference type="NCBI Taxonomy" id="407821"/>
    <lineage>
        <taxon>Eukaryota</taxon>
        <taxon>Metazoa</taxon>
        <taxon>Ecdysozoa</taxon>
        <taxon>Arthropoda</taxon>
        <taxon>Chelicerata</taxon>
        <taxon>Arachnida</taxon>
        <taxon>Araneae</taxon>
        <taxon>Araneomorphae</taxon>
        <taxon>Entelegynae</taxon>
        <taxon>Eresoidea</taxon>
        <taxon>Eresidae</taxon>
        <taxon>Stegodyphus</taxon>
    </lineage>
</organism>
<proteinExistence type="predicted"/>
<dbReference type="InterPro" id="IPR020846">
    <property type="entry name" value="MFS_dom"/>
</dbReference>
<dbReference type="STRING" id="407821.A0A087T841"/>
<protein>
    <recommendedName>
        <fullName evidence="6">Major facilitator superfamily (MFS) profile domain-containing protein</fullName>
    </recommendedName>
</protein>
<dbReference type="GO" id="GO:0006820">
    <property type="term" value="P:monoatomic anion transport"/>
    <property type="evidence" value="ECO:0007669"/>
    <property type="project" value="TreeGrafter"/>
</dbReference>
<name>A0A087T841_STEMI</name>
<dbReference type="Gene3D" id="1.20.1250.20">
    <property type="entry name" value="MFS general substrate transporter like domains"/>
    <property type="match status" value="1"/>
</dbReference>
<evidence type="ECO:0000256" key="4">
    <source>
        <dbReference type="ARBA" id="ARBA00023136"/>
    </source>
</evidence>
<dbReference type="InterPro" id="IPR036259">
    <property type="entry name" value="MFS_trans_sf"/>
</dbReference>
<evidence type="ECO:0000313" key="8">
    <source>
        <dbReference type="Proteomes" id="UP000054359"/>
    </source>
</evidence>
<evidence type="ECO:0000313" key="7">
    <source>
        <dbReference type="EMBL" id="KFM61280.1"/>
    </source>
</evidence>
<evidence type="ECO:0000259" key="6">
    <source>
        <dbReference type="PROSITE" id="PS50850"/>
    </source>
</evidence>
<evidence type="ECO:0000256" key="2">
    <source>
        <dbReference type="ARBA" id="ARBA00022692"/>
    </source>
</evidence>
<evidence type="ECO:0000256" key="3">
    <source>
        <dbReference type="ARBA" id="ARBA00022989"/>
    </source>
</evidence>
<dbReference type="PANTHER" id="PTHR11662:SF40">
    <property type="entry name" value="MAJOR FACILITATOR SUPERFAMILY (MFS) PROFILE DOMAIN-CONTAINING PROTEIN"/>
    <property type="match status" value="1"/>
</dbReference>
<feature type="transmembrane region" description="Helical" evidence="5">
    <location>
        <begin position="6"/>
        <end position="32"/>
    </location>
</feature>
<dbReference type="SUPFAM" id="SSF103473">
    <property type="entry name" value="MFS general substrate transporter"/>
    <property type="match status" value="1"/>
</dbReference>
<reference evidence="7 8" key="1">
    <citation type="submission" date="2013-11" db="EMBL/GenBank/DDBJ databases">
        <title>Genome sequencing of Stegodyphus mimosarum.</title>
        <authorList>
            <person name="Bechsgaard J."/>
        </authorList>
    </citation>
    <scope>NUCLEOTIDE SEQUENCE [LARGE SCALE GENOMIC DNA]</scope>
</reference>
<dbReference type="Proteomes" id="UP000054359">
    <property type="component" value="Unassembled WGS sequence"/>
</dbReference>
<comment type="subcellular location">
    <subcellularLocation>
        <location evidence="1">Membrane</location>
        <topology evidence="1">Multi-pass membrane protein</topology>
    </subcellularLocation>
</comment>
<feature type="non-terminal residue" evidence="7">
    <location>
        <position position="75"/>
    </location>
</feature>
<gene>
    <name evidence="7" type="ORF">X975_07941</name>
</gene>
<dbReference type="EMBL" id="KK113894">
    <property type="protein sequence ID" value="KFM61280.1"/>
    <property type="molecule type" value="Genomic_DNA"/>
</dbReference>
<feature type="domain" description="Major facilitator superfamily (MFS) profile" evidence="6">
    <location>
        <begin position="1"/>
        <end position="75"/>
    </location>
</feature>
<evidence type="ECO:0000256" key="5">
    <source>
        <dbReference type="SAM" id="Phobius"/>
    </source>
</evidence>
<dbReference type="PROSITE" id="PS50850">
    <property type="entry name" value="MFS"/>
    <property type="match status" value="1"/>
</dbReference>
<keyword evidence="8" id="KW-1185">Reference proteome</keyword>
<keyword evidence="4 5" id="KW-0472">Membrane</keyword>